<reference evidence="10" key="1">
    <citation type="submission" date="2019-06" db="EMBL/GenBank/DDBJ databases">
        <title>Draft genome sequence of the griseofulvin-producing fungus Xylaria cubensis strain G536.</title>
        <authorList>
            <person name="Mead M.E."/>
            <person name="Raja H.A."/>
            <person name="Steenwyk J.L."/>
            <person name="Knowles S.L."/>
            <person name="Oberlies N.H."/>
            <person name="Rokas A."/>
        </authorList>
    </citation>
    <scope>NUCLEOTIDE SEQUENCE [LARGE SCALE GENOMIC DNA]</scope>
    <source>
        <strain evidence="10">G536</strain>
    </source>
</reference>
<feature type="compositionally biased region" description="Basic and acidic residues" evidence="5">
    <location>
        <begin position="247"/>
        <end position="263"/>
    </location>
</feature>
<gene>
    <name evidence="9" type="ORF">FHL15_007428</name>
</gene>
<feature type="compositionally biased region" description="Low complexity" evidence="5">
    <location>
        <begin position="1844"/>
        <end position="1876"/>
    </location>
</feature>
<dbReference type="Pfam" id="PF25785">
    <property type="entry name" value="TPR"/>
    <property type="match status" value="1"/>
</dbReference>
<feature type="compositionally biased region" description="Basic and acidic residues" evidence="5">
    <location>
        <begin position="95"/>
        <end position="104"/>
    </location>
</feature>
<feature type="coiled-coil region" evidence="4">
    <location>
        <begin position="1308"/>
        <end position="1406"/>
    </location>
</feature>
<protein>
    <submittedName>
        <fullName evidence="9">Uncharacterized protein</fullName>
    </submittedName>
</protein>
<feature type="compositionally biased region" description="Polar residues" evidence="5">
    <location>
        <begin position="1573"/>
        <end position="1602"/>
    </location>
</feature>
<dbReference type="PANTHER" id="PTHR18898:SF2">
    <property type="entry name" value="NUCLEOPROTEIN TPR"/>
    <property type="match status" value="1"/>
</dbReference>
<keyword evidence="3" id="KW-0539">Nucleus</keyword>
<feature type="compositionally biased region" description="Basic and acidic residues" evidence="5">
    <location>
        <begin position="219"/>
        <end position="230"/>
    </location>
</feature>
<dbReference type="PANTHER" id="PTHR18898">
    <property type="entry name" value="NUCLEOPROTEIN TPR-RELATED"/>
    <property type="match status" value="1"/>
</dbReference>
<feature type="compositionally biased region" description="Gly residues" evidence="5">
    <location>
        <begin position="1981"/>
        <end position="1995"/>
    </location>
</feature>
<dbReference type="Pfam" id="PF07926">
    <property type="entry name" value="TPR_MLP1_2"/>
    <property type="match status" value="1"/>
</dbReference>
<comment type="subcellular location">
    <subcellularLocation>
        <location evidence="1">Nucleus</location>
    </subcellularLocation>
</comment>
<dbReference type="Gene3D" id="1.10.287.1490">
    <property type="match status" value="1"/>
</dbReference>
<evidence type="ECO:0000256" key="5">
    <source>
        <dbReference type="SAM" id="MobiDB-lite"/>
    </source>
</evidence>
<feature type="compositionally biased region" description="Low complexity" evidence="5">
    <location>
        <begin position="1900"/>
        <end position="1911"/>
    </location>
</feature>
<feature type="coiled-coil region" evidence="4">
    <location>
        <begin position="427"/>
        <end position="513"/>
    </location>
</feature>
<dbReference type="EMBL" id="VFLP01000043">
    <property type="protein sequence ID" value="TRX91646.1"/>
    <property type="molecule type" value="Genomic_DNA"/>
</dbReference>
<feature type="region of interest" description="Disordered" evidence="5">
    <location>
        <begin position="1837"/>
        <end position="2035"/>
    </location>
</feature>
<proteinExistence type="predicted"/>
<evidence type="ECO:0000256" key="1">
    <source>
        <dbReference type="ARBA" id="ARBA00004123"/>
    </source>
</evidence>
<feature type="domain" description="NUA/TPR/MLP1-2-like" evidence="8">
    <location>
        <begin position="486"/>
        <end position="594"/>
    </location>
</feature>
<dbReference type="GO" id="GO:0006406">
    <property type="term" value="P:mRNA export from nucleus"/>
    <property type="evidence" value="ECO:0007669"/>
    <property type="project" value="TreeGrafter"/>
</dbReference>
<sequence>MAAAGVDVGYLATHLGMPEANLATATSEPTVDLVNAILAAVTTKSHEFDVLFSQKLQLEVELETSVRGAEAQRDASNETAKKALKDVEDIRQKLNQEETKRQTLENELQSLKSSSSTSQSDIDSLRARIASLETSNRESLAIIDTKNATNETLSQELQAQHQKNLKLSQEVTALQQAVQNANAAASSTKIREQGLQRQLEAAKRDVEWTDQELKKKTAEALSDRKEKGARIAELQRQNDDAASTVESLKRGEQQLRQRLQDAQRKADDALAKVQQLEEAAARREEDFQQQVARLQRLLELTEQQTTTQKNRLQAMEEREAQVKRECEDRVQQVSKELASLNMDKETLAQANESLQAEIGRLEAMLASGSGGSPRQHGSAPQTPRPLNGSVYRPSSPFATPSSVRRTISATQALDEYYKVKGQLNVEKQRSNNLAKDLEDCLEQLQAKAPELEELYAENERLQSEIKNMSHLSDESFHERDVAKKAARKAESAASQAQAEIAILRNQLRDLGAQIQMLLFNMHCREKGLDELSIEETLHFQKLERGQVEGNAENINSMILQRLVVFKDIQELQEKNEKLLQVTHELGQNMESEEAIAAKNQAVEDHKERIRLQQELDVFRDTLRGFQIKTESITKERDMFRRIVESRASGDELASALGRNPQDGVFASIEQNAAIDGDYATLLEEIRKEFDDYRKEQTTDRKTLKEQIEKLSAERSRLQSEVSRINSQLSLASERFEMLKSNYAALENENKELQRRNQTMSESAAKQDIRTQNVAEELVEARAVVESMRSENANLKAEKNLWQDIQNRLSRDNENLIQEKSRLNNLLASQQTLLNERDHADAETKRRLQTTIDTLEANLTSTKRKLAEEAEEAKKAQLRKEFDVQQSQKRIDELTANLGQIREELVAVKTSRDHLQSRVDELTIQLRSAGERAERLQPRPTPRPGSMVSMFDENGAQKDSDERIQELIHEATDLKRDLDITKSQLENAEAQVEQYKELSQASEEELERLNFAQEQYTQEMENALSTKDATIKELEQRVEDLSSELSRSNGDLSALRDSQADVARRFEEEKAILEEELKRLREAEEHYMSSSQFHQQDIRAQADIATTAQQAYENEVMKHGETAKALSSVRNEYNQLKTSVAKFKAEAESSKATLMQSESSWDERRQKFEQEISEIRIRWEDANAQNKLLHQQLENVNSQITALQESRTTSDESLETISAQPSDANADKYRELSNYLRREKDILEVQYELKVQDAKRLQQQLDYTQSQLDEVRLKLEQERRSQSDTDRNTMAHKDLMSKLEELNLFRESSAALRTEARQAQAQLTEKNAKIDELESKIQPLEAQIEELQSQQNFKEAEMKQLHEDRDRWQKRTEDILSKHGRTDPAEVEELKQKVTSLENERNALQEAETPLREKIQELEASIASKEADWAVTREKLILSAKERSRQLTTVKNQVVAEKEQLQKNFEEVTGELASTKEELETFKKAKSELEEQVLEFKKQISSLQVPVENNASLAAPSELPDSQAALSELQSQLDATRSELETVASQKASIEQELQSTREQLNSALSGKEGATEAHTQTNGDTTMENSVEAGQNGSTENTTIAQPLSDDERKQLEEQIASSETRAAEWEAKAKELEQNQDNIVKHRSDKMKEALNKRLSEFKASMESERAQLQQDKEKLEADFKLRMEQERKIWETEQATSEIKVPSTPQQPKPEAPVAVPNTPIADLNNLGDQEIRELVSKNATVRSIVQNNIKSKLAIEAKKIKEEHEASIKAEWEQKLAQAKESATQLVTSKMNLKLNMTENRARMANAKIEVVQTAAKDTPQRPVGEVWQIAKDAKPPPAPKQVAPTAMQATPATPAGPTASATTTLSSQATPSKAAPVPQEALSTPSTIPPKPAAPNAPNAPQLPNNPFSASQQNQTPQVPVAANPFSQTSIPTPQQTAPSGIPQPAQSSVSQIPKASNLPIPGGARKPSGQQIPRGGARGGGSQRGRGGHPGRASLNPSADNFQPGAKRPRGDSEVGNGPKRARGGGGPGS</sequence>
<feature type="region of interest" description="Disordered" evidence="5">
    <location>
        <begin position="1543"/>
        <end position="1623"/>
    </location>
</feature>
<evidence type="ECO:0000259" key="8">
    <source>
        <dbReference type="Pfam" id="PF25785"/>
    </source>
</evidence>
<feature type="coiled-coil region" evidence="4">
    <location>
        <begin position="568"/>
        <end position="608"/>
    </location>
</feature>
<comment type="caution">
    <text evidence="9">The sequence shown here is derived from an EMBL/GenBank/DDBJ whole genome shotgun (WGS) entry which is preliminary data.</text>
</comment>
<feature type="region of interest" description="Disordered" evidence="5">
    <location>
        <begin position="1202"/>
        <end position="1221"/>
    </location>
</feature>
<dbReference type="GO" id="GO:0017056">
    <property type="term" value="F:structural constituent of nuclear pore"/>
    <property type="evidence" value="ECO:0007669"/>
    <property type="project" value="TreeGrafter"/>
</dbReference>
<dbReference type="OrthoDB" id="343070at2759"/>
<feature type="domain" description="Nucleoprotein TPR/MLP1-2" evidence="6">
    <location>
        <begin position="1067"/>
        <end position="1195"/>
    </location>
</feature>
<keyword evidence="2 4" id="KW-0175">Coiled coil</keyword>
<feature type="coiled-coil region" evidence="4">
    <location>
        <begin position="693"/>
        <end position="931"/>
    </location>
</feature>
<feature type="region of interest" description="Disordered" evidence="5">
    <location>
        <begin position="1695"/>
        <end position="1717"/>
    </location>
</feature>
<feature type="region of interest" description="Disordered" evidence="5">
    <location>
        <begin position="219"/>
        <end position="263"/>
    </location>
</feature>
<dbReference type="Proteomes" id="UP000319160">
    <property type="component" value="Unassembled WGS sequence"/>
</dbReference>
<evidence type="ECO:0000259" key="7">
    <source>
        <dbReference type="Pfam" id="PF25481"/>
    </source>
</evidence>
<dbReference type="STRING" id="2512241.A0A553HUL4"/>
<feature type="compositionally biased region" description="Low complexity" evidence="5">
    <location>
        <begin position="108"/>
        <end position="122"/>
    </location>
</feature>
<name>A0A553HUL4_9PEZI</name>
<dbReference type="InterPro" id="IPR057974">
    <property type="entry name" value="NUA/TPR/MLP1-2-like_dom"/>
</dbReference>
<feature type="domain" description="Nucleoprotein TPR/MPL1" evidence="7">
    <location>
        <begin position="184"/>
        <end position="261"/>
    </location>
</feature>
<feature type="compositionally biased region" description="Polar residues" evidence="5">
    <location>
        <begin position="1912"/>
        <end position="1922"/>
    </location>
</feature>
<feature type="compositionally biased region" description="Polar residues" evidence="5">
    <location>
        <begin position="1543"/>
        <end position="1564"/>
    </location>
</feature>
<accession>A0A553HUL4</accession>
<feature type="coiled-coil region" evidence="4">
    <location>
        <begin position="1450"/>
        <end position="1498"/>
    </location>
</feature>
<evidence type="ECO:0000313" key="10">
    <source>
        <dbReference type="Proteomes" id="UP000319160"/>
    </source>
</evidence>
<feature type="region of interest" description="Disordered" evidence="5">
    <location>
        <begin position="366"/>
        <end position="402"/>
    </location>
</feature>
<keyword evidence="10" id="KW-1185">Reference proteome</keyword>
<evidence type="ECO:0000256" key="2">
    <source>
        <dbReference type="ARBA" id="ARBA00023054"/>
    </source>
</evidence>
<dbReference type="InterPro" id="IPR057577">
    <property type="entry name" value="Nucleoprot-TPR/MLP1_dom"/>
</dbReference>
<evidence type="ECO:0000313" key="9">
    <source>
        <dbReference type="EMBL" id="TRX91646.1"/>
    </source>
</evidence>
<feature type="coiled-coil region" evidence="4">
    <location>
        <begin position="963"/>
        <end position="1089"/>
    </location>
</feature>
<organism evidence="9 10">
    <name type="scientific">Xylaria flabelliformis</name>
    <dbReference type="NCBI Taxonomy" id="2512241"/>
    <lineage>
        <taxon>Eukaryota</taxon>
        <taxon>Fungi</taxon>
        <taxon>Dikarya</taxon>
        <taxon>Ascomycota</taxon>
        <taxon>Pezizomycotina</taxon>
        <taxon>Sordariomycetes</taxon>
        <taxon>Xylariomycetidae</taxon>
        <taxon>Xylariales</taxon>
        <taxon>Xylariaceae</taxon>
        <taxon>Xylaria</taxon>
    </lineage>
</organism>
<feature type="coiled-coil region" evidence="4">
    <location>
        <begin position="1239"/>
        <end position="1273"/>
    </location>
</feature>
<evidence type="ECO:0000256" key="4">
    <source>
        <dbReference type="SAM" id="Coils"/>
    </source>
</evidence>
<dbReference type="InterPro" id="IPR012929">
    <property type="entry name" value="Nucleoprot-TPR/MLP1-2_dom"/>
</dbReference>
<dbReference type="Pfam" id="PF25481">
    <property type="entry name" value="Nucleoprot-TPR"/>
    <property type="match status" value="1"/>
</dbReference>
<dbReference type="GO" id="GO:0006606">
    <property type="term" value="P:protein import into nucleus"/>
    <property type="evidence" value="ECO:0007669"/>
    <property type="project" value="InterPro"/>
</dbReference>
<evidence type="ECO:0000259" key="6">
    <source>
        <dbReference type="Pfam" id="PF07926"/>
    </source>
</evidence>
<feature type="compositionally biased region" description="Polar residues" evidence="5">
    <location>
        <begin position="1929"/>
        <end position="1959"/>
    </location>
</feature>
<feature type="region of interest" description="Disordered" evidence="5">
    <location>
        <begin position="95"/>
        <end position="122"/>
    </location>
</feature>
<dbReference type="GO" id="GO:0005643">
    <property type="term" value="C:nuclear pore"/>
    <property type="evidence" value="ECO:0007669"/>
    <property type="project" value="TreeGrafter"/>
</dbReference>
<evidence type="ECO:0000256" key="3">
    <source>
        <dbReference type="ARBA" id="ARBA00023242"/>
    </source>
</evidence>